<feature type="region of interest" description="Disordered" evidence="2">
    <location>
        <begin position="561"/>
        <end position="600"/>
    </location>
</feature>
<dbReference type="OrthoDB" id="5429395at2759"/>
<name>A0A0C4DVI1_MAGP6</name>
<dbReference type="OMA" id="EVPMDSP"/>
<evidence type="ECO:0000259" key="3">
    <source>
        <dbReference type="Pfam" id="PF15456"/>
    </source>
</evidence>
<feature type="compositionally biased region" description="Pro residues" evidence="2">
    <location>
        <begin position="759"/>
        <end position="771"/>
    </location>
</feature>
<feature type="compositionally biased region" description="Low complexity" evidence="2">
    <location>
        <begin position="274"/>
        <end position="297"/>
    </location>
</feature>
<feature type="compositionally biased region" description="Basic and acidic residues" evidence="2">
    <location>
        <begin position="71"/>
        <end position="84"/>
    </location>
</feature>
<feature type="region of interest" description="Disordered" evidence="2">
    <location>
        <begin position="13"/>
        <end position="214"/>
    </location>
</feature>
<dbReference type="VEuPathDB" id="FungiDB:MAPG_03985"/>
<dbReference type="Pfam" id="PF15456">
    <property type="entry name" value="Uds1"/>
    <property type="match status" value="1"/>
</dbReference>
<evidence type="ECO:0000256" key="1">
    <source>
        <dbReference type="SAM" id="Coils"/>
    </source>
</evidence>
<reference evidence="5" key="4">
    <citation type="journal article" date="2015" name="G3 (Bethesda)">
        <title>Genome sequences of three phytopathogenic species of the Magnaporthaceae family of fungi.</title>
        <authorList>
            <person name="Okagaki L.H."/>
            <person name="Nunes C.C."/>
            <person name="Sailsbery J."/>
            <person name="Clay B."/>
            <person name="Brown D."/>
            <person name="John T."/>
            <person name="Oh Y."/>
            <person name="Young N."/>
            <person name="Fitzgerald M."/>
            <person name="Haas B.J."/>
            <person name="Zeng Q."/>
            <person name="Young S."/>
            <person name="Adiconis X."/>
            <person name="Fan L."/>
            <person name="Levin J.Z."/>
            <person name="Mitchell T.K."/>
            <person name="Okubara P.A."/>
            <person name="Farman M.L."/>
            <person name="Kohn L.M."/>
            <person name="Birren B."/>
            <person name="Ma L.-J."/>
            <person name="Dean R.A."/>
        </authorList>
    </citation>
    <scope>NUCLEOTIDE SEQUENCE</scope>
    <source>
        <strain evidence="5">ATCC 64411 / 73-15</strain>
    </source>
</reference>
<dbReference type="eggNOG" id="ENOG502S13H">
    <property type="taxonomic scope" value="Eukaryota"/>
</dbReference>
<evidence type="ECO:0000256" key="2">
    <source>
        <dbReference type="SAM" id="MobiDB-lite"/>
    </source>
</evidence>
<reference evidence="4" key="1">
    <citation type="submission" date="2010-05" db="EMBL/GenBank/DDBJ databases">
        <title>The Genome Sequence of Magnaporthe poae strain ATCC 64411.</title>
        <authorList>
            <consortium name="The Broad Institute Genome Sequencing Platform"/>
            <consortium name="Broad Institute Genome Sequencing Center for Infectious Disease"/>
            <person name="Ma L.-J."/>
            <person name="Dead R."/>
            <person name="Young S."/>
            <person name="Zeng Q."/>
            <person name="Koehrsen M."/>
            <person name="Alvarado L."/>
            <person name="Berlin A."/>
            <person name="Chapman S.B."/>
            <person name="Chen Z."/>
            <person name="Freedman E."/>
            <person name="Gellesch M."/>
            <person name="Goldberg J."/>
            <person name="Griggs A."/>
            <person name="Gujja S."/>
            <person name="Heilman E.R."/>
            <person name="Heiman D."/>
            <person name="Hepburn T."/>
            <person name="Howarth C."/>
            <person name="Jen D."/>
            <person name="Larson L."/>
            <person name="Mehta T."/>
            <person name="Neiman D."/>
            <person name="Pearson M."/>
            <person name="Roberts A."/>
            <person name="Saif S."/>
            <person name="Shea T."/>
            <person name="Shenoy N."/>
            <person name="Sisk P."/>
            <person name="Stolte C."/>
            <person name="Sykes S."/>
            <person name="Walk T."/>
            <person name="White J."/>
            <person name="Yandava C."/>
            <person name="Haas B."/>
            <person name="Nusbaum C."/>
            <person name="Birren B."/>
        </authorList>
    </citation>
    <scope>NUCLEOTIDE SEQUENCE</scope>
    <source>
        <strain evidence="4">ATCC 64411</strain>
    </source>
</reference>
<dbReference type="EMBL" id="GL876968">
    <property type="protein sequence ID" value="KLU84951.1"/>
    <property type="molecule type" value="Genomic_DNA"/>
</dbReference>
<evidence type="ECO:0000313" key="5">
    <source>
        <dbReference type="EnsemblFungi" id="MAPG_03985T0"/>
    </source>
</evidence>
<feature type="compositionally biased region" description="Low complexity" evidence="2">
    <location>
        <begin position="95"/>
        <end position="104"/>
    </location>
</feature>
<reference evidence="5" key="5">
    <citation type="submission" date="2015-06" db="UniProtKB">
        <authorList>
            <consortium name="EnsemblFungi"/>
        </authorList>
    </citation>
    <scope>IDENTIFICATION</scope>
    <source>
        <strain evidence="5">ATCC 64411</strain>
    </source>
</reference>
<feature type="compositionally biased region" description="Polar residues" evidence="2">
    <location>
        <begin position="567"/>
        <end position="589"/>
    </location>
</feature>
<dbReference type="AlphaFoldDB" id="A0A0C4DVI1"/>
<proteinExistence type="predicted"/>
<feature type="compositionally biased region" description="Low complexity" evidence="2">
    <location>
        <begin position="704"/>
        <end position="736"/>
    </location>
</feature>
<gene>
    <name evidence="4" type="ORF">MAPG_03985</name>
</gene>
<evidence type="ECO:0000313" key="6">
    <source>
        <dbReference type="Proteomes" id="UP000011715"/>
    </source>
</evidence>
<dbReference type="EMBL" id="ADBL01000939">
    <property type="status" value="NOT_ANNOTATED_CDS"/>
    <property type="molecule type" value="Genomic_DNA"/>
</dbReference>
<dbReference type="InterPro" id="IPR029191">
    <property type="entry name" value="Uds1"/>
</dbReference>
<dbReference type="Proteomes" id="UP000011715">
    <property type="component" value="Unassembled WGS sequence"/>
</dbReference>
<feature type="compositionally biased region" description="Polar residues" evidence="2">
    <location>
        <begin position="242"/>
        <end position="254"/>
    </location>
</feature>
<feature type="region of interest" description="Disordered" evidence="2">
    <location>
        <begin position="691"/>
        <end position="773"/>
    </location>
</feature>
<feature type="coiled-coil region" evidence="1">
    <location>
        <begin position="502"/>
        <end position="536"/>
    </location>
</feature>
<reference evidence="6" key="2">
    <citation type="submission" date="2010-05" db="EMBL/GenBank/DDBJ databases">
        <title>The genome sequence of Magnaporthe poae strain ATCC 64411.</title>
        <authorList>
            <person name="Ma L.-J."/>
            <person name="Dead R."/>
            <person name="Young S."/>
            <person name="Zeng Q."/>
            <person name="Koehrsen M."/>
            <person name="Alvarado L."/>
            <person name="Berlin A."/>
            <person name="Chapman S.B."/>
            <person name="Chen Z."/>
            <person name="Freedman E."/>
            <person name="Gellesch M."/>
            <person name="Goldberg J."/>
            <person name="Griggs A."/>
            <person name="Gujja S."/>
            <person name="Heilman E.R."/>
            <person name="Heiman D."/>
            <person name="Hepburn T."/>
            <person name="Howarth C."/>
            <person name="Jen D."/>
            <person name="Larson L."/>
            <person name="Mehta T."/>
            <person name="Neiman D."/>
            <person name="Pearson M."/>
            <person name="Roberts A."/>
            <person name="Saif S."/>
            <person name="Shea T."/>
            <person name="Shenoy N."/>
            <person name="Sisk P."/>
            <person name="Stolte C."/>
            <person name="Sykes S."/>
            <person name="Walk T."/>
            <person name="White J."/>
            <person name="Yandava C."/>
            <person name="Haas B."/>
            <person name="Nusbaum C."/>
            <person name="Birren B."/>
        </authorList>
    </citation>
    <scope>NUCLEOTIDE SEQUENCE [LARGE SCALE GENOMIC DNA]</scope>
    <source>
        <strain evidence="6">ATCC 64411 / 73-15</strain>
    </source>
</reference>
<dbReference type="EnsemblFungi" id="MAPG_03985T0">
    <property type="protein sequence ID" value="MAPG_03985T0"/>
    <property type="gene ID" value="MAPG_03985"/>
</dbReference>
<sequence length="785" mass="84805">MAHIISCMLEGNQDTGSLGHHISKPASPLSTHDSQQQLPPLLEQEQEQDLSPVDKTPTPAEKSSHVWRMYQPERKYQLFPREKQQPAASTKPEQAFAVAMAQAAEKTEKSSTGSGLRFRIKEHNLNRRRKVSVPELGPMTTVHEVPMDSPTIPGRPPLHERSISAPGNSLKPHRRTPPASENEELSSSYGSTTGSISPFDVPKPVPTRPLSPKSLAPLVIPLQGAMLSKVTGQRSFSHHRSPSNPLDVNSASRSTRTDDSPRARAPYTPLSGGTTMTTPKSASTAASTSTAPTPVSAYIETRGSPKGWAEAQAPTVTTPTDRIGTSFFDCSVTPKGASSEVRPPPQPLGNGHRRNQSESSGSIMDRGRPRKRYDVIPGGIAIGRSASACKRSKSADRRAFEALPRGWKATEAVTALDQSEAAALQKQALQQAARFEVLRKGDVEALSRELRQLDERTEYLRRTYASLRAGRRNLHSRICQYLRSPRVAKFSYDAMLKQEEALAELDQSIDDWVGKLEQAENRRTRVRQKLLEHVAAAATMPLSPGCIKGVSESLQMAVGVRAPPSQPAGNISTPPRSPTRQPYAAQQSPTPAPNPQRFVPSTIMEQPLGEEDAAAEDGALNLTQVASPKPTPVTTRLTRADIQSIRIYAGDDVYALLADVENEIAGLSEVPPVPKEDQVQDADAALAENRRKEHYRAKSQELLSGSLSKKSSANSISSTKSATTTTKPSSPATSKPQSPPTTKPSSPVRVTTPKELAAPTPPPASALPPLPTNGEVFLTSAVFKP</sequence>
<evidence type="ECO:0000313" key="4">
    <source>
        <dbReference type="EMBL" id="KLU84951.1"/>
    </source>
</evidence>
<feature type="domain" description="Up-regulated during septation protein 1" evidence="3">
    <location>
        <begin position="423"/>
        <end position="540"/>
    </location>
</feature>
<feature type="compositionally biased region" description="Low complexity" evidence="2">
    <location>
        <begin position="186"/>
        <end position="197"/>
    </location>
</feature>
<keyword evidence="6" id="KW-1185">Reference proteome</keyword>
<keyword evidence="1" id="KW-0175">Coiled coil</keyword>
<feature type="region of interest" description="Disordered" evidence="2">
    <location>
        <begin position="230"/>
        <end position="371"/>
    </location>
</feature>
<dbReference type="STRING" id="644358.A0A0C4DVI1"/>
<protein>
    <recommendedName>
        <fullName evidence="3">Up-regulated during septation protein 1 domain-containing protein</fullName>
    </recommendedName>
</protein>
<reference evidence="4" key="3">
    <citation type="submission" date="2011-03" db="EMBL/GenBank/DDBJ databases">
        <title>Annotation of Magnaporthe poae ATCC 64411.</title>
        <authorList>
            <person name="Ma L.-J."/>
            <person name="Dead R."/>
            <person name="Young S.K."/>
            <person name="Zeng Q."/>
            <person name="Gargeya S."/>
            <person name="Fitzgerald M."/>
            <person name="Haas B."/>
            <person name="Abouelleil A."/>
            <person name="Alvarado L."/>
            <person name="Arachchi H.M."/>
            <person name="Berlin A."/>
            <person name="Brown A."/>
            <person name="Chapman S.B."/>
            <person name="Chen Z."/>
            <person name="Dunbar C."/>
            <person name="Freedman E."/>
            <person name="Gearin G."/>
            <person name="Gellesch M."/>
            <person name="Goldberg J."/>
            <person name="Griggs A."/>
            <person name="Gujja S."/>
            <person name="Heiman D."/>
            <person name="Howarth C."/>
            <person name="Larson L."/>
            <person name="Lui A."/>
            <person name="MacDonald P.J.P."/>
            <person name="Mehta T."/>
            <person name="Montmayeur A."/>
            <person name="Murphy C."/>
            <person name="Neiman D."/>
            <person name="Pearson M."/>
            <person name="Priest M."/>
            <person name="Roberts A."/>
            <person name="Saif S."/>
            <person name="Shea T."/>
            <person name="Shenoy N."/>
            <person name="Sisk P."/>
            <person name="Stolte C."/>
            <person name="Sykes S."/>
            <person name="Yandava C."/>
            <person name="Wortman J."/>
            <person name="Nusbaum C."/>
            <person name="Birren B."/>
        </authorList>
    </citation>
    <scope>NUCLEOTIDE SEQUENCE</scope>
    <source>
        <strain evidence="4">ATCC 64411</strain>
    </source>
</reference>
<accession>A0A0C4DVI1</accession>
<organism evidence="5 6">
    <name type="scientific">Magnaporthiopsis poae (strain ATCC 64411 / 73-15)</name>
    <name type="common">Kentucky bluegrass fungus</name>
    <name type="synonym">Magnaporthe poae</name>
    <dbReference type="NCBI Taxonomy" id="644358"/>
    <lineage>
        <taxon>Eukaryota</taxon>
        <taxon>Fungi</taxon>
        <taxon>Dikarya</taxon>
        <taxon>Ascomycota</taxon>
        <taxon>Pezizomycotina</taxon>
        <taxon>Sordariomycetes</taxon>
        <taxon>Sordariomycetidae</taxon>
        <taxon>Magnaporthales</taxon>
        <taxon>Magnaporthaceae</taxon>
        <taxon>Magnaporthiopsis</taxon>
    </lineage>
</organism>